<dbReference type="EMBL" id="VSWC01000132">
    <property type="protein sequence ID" value="KAA1079160.1"/>
    <property type="molecule type" value="Genomic_DNA"/>
</dbReference>
<name>A0A5B0MTQ6_PUCGR</name>
<feature type="transmembrane region" description="Helical" evidence="5">
    <location>
        <begin position="75"/>
        <end position="94"/>
    </location>
</feature>
<dbReference type="OrthoDB" id="2901184at2759"/>
<gene>
    <name evidence="6" type="ORF">PGT21_001897</name>
</gene>
<evidence type="ECO:0000313" key="6">
    <source>
        <dbReference type="EMBL" id="KAA1079160.1"/>
    </source>
</evidence>
<reference evidence="6 7" key="1">
    <citation type="submission" date="2019-05" db="EMBL/GenBank/DDBJ databases">
        <title>Emergence of the Ug99 lineage of the wheat stem rust pathogen through somatic hybridization.</title>
        <authorList>
            <person name="Li F."/>
            <person name="Upadhyaya N.M."/>
            <person name="Sperschneider J."/>
            <person name="Matny O."/>
            <person name="Nguyen-Phuc H."/>
            <person name="Mago R."/>
            <person name="Raley C."/>
            <person name="Miller M.E."/>
            <person name="Silverstein K.A.T."/>
            <person name="Henningsen E."/>
            <person name="Hirsch C.D."/>
            <person name="Visser B."/>
            <person name="Pretorius Z.A."/>
            <person name="Steffenson B.J."/>
            <person name="Schwessinger B."/>
            <person name="Dodds P.N."/>
            <person name="Figueroa M."/>
        </authorList>
    </citation>
    <scope>NUCLEOTIDE SEQUENCE [LARGE SCALE GENOMIC DNA]</scope>
    <source>
        <strain evidence="6">21-0</strain>
    </source>
</reference>
<dbReference type="PANTHER" id="PTHR31162:SF0">
    <property type="entry name" value="MALIC ACID TRANSPORT PROTEIN"/>
    <property type="match status" value="1"/>
</dbReference>
<evidence type="ECO:0000313" key="7">
    <source>
        <dbReference type="Proteomes" id="UP000324748"/>
    </source>
</evidence>
<evidence type="ECO:0000256" key="1">
    <source>
        <dbReference type="ARBA" id="ARBA00004141"/>
    </source>
</evidence>
<protein>
    <submittedName>
        <fullName evidence="6">Uncharacterized protein</fullName>
    </submittedName>
</protein>
<dbReference type="Proteomes" id="UP000324748">
    <property type="component" value="Unassembled WGS sequence"/>
</dbReference>
<dbReference type="Pfam" id="PF03595">
    <property type="entry name" value="SLAC1"/>
    <property type="match status" value="1"/>
</dbReference>
<feature type="transmembrane region" description="Helical" evidence="5">
    <location>
        <begin position="231"/>
        <end position="250"/>
    </location>
</feature>
<feature type="transmembrane region" description="Helical" evidence="5">
    <location>
        <begin position="44"/>
        <end position="63"/>
    </location>
</feature>
<evidence type="ECO:0000256" key="3">
    <source>
        <dbReference type="ARBA" id="ARBA00022989"/>
    </source>
</evidence>
<feature type="transmembrane region" description="Helical" evidence="5">
    <location>
        <begin position="378"/>
        <end position="405"/>
    </location>
</feature>
<dbReference type="GO" id="GO:0016020">
    <property type="term" value="C:membrane"/>
    <property type="evidence" value="ECO:0007669"/>
    <property type="project" value="UniProtKB-SubCell"/>
</dbReference>
<keyword evidence="3 5" id="KW-1133">Transmembrane helix</keyword>
<keyword evidence="4 5" id="KW-0472">Membrane</keyword>
<dbReference type="Gene3D" id="1.50.10.150">
    <property type="entry name" value="Voltage-dependent anion channel"/>
    <property type="match status" value="1"/>
</dbReference>
<dbReference type="InterPro" id="IPR004695">
    <property type="entry name" value="SLAC1/Mae1/Ssu1/TehA"/>
</dbReference>
<evidence type="ECO:0000256" key="4">
    <source>
        <dbReference type="ARBA" id="ARBA00023136"/>
    </source>
</evidence>
<evidence type="ECO:0000256" key="5">
    <source>
        <dbReference type="SAM" id="Phobius"/>
    </source>
</evidence>
<dbReference type="GO" id="GO:0015140">
    <property type="term" value="F:malate transmembrane transporter activity"/>
    <property type="evidence" value="ECO:0007669"/>
    <property type="project" value="InterPro"/>
</dbReference>
<dbReference type="PANTHER" id="PTHR31162">
    <property type="entry name" value="MALIC ACID TRANSPORT PROTEIN-RELATED"/>
    <property type="match status" value="1"/>
</dbReference>
<comment type="subcellular location">
    <subcellularLocation>
        <location evidence="1">Membrane</location>
        <topology evidence="1">Multi-pass membrane protein</topology>
    </subcellularLocation>
</comment>
<dbReference type="AlphaFoldDB" id="A0A5B0MTQ6"/>
<feature type="transmembrane region" description="Helical" evidence="5">
    <location>
        <begin position="171"/>
        <end position="190"/>
    </location>
</feature>
<keyword evidence="7" id="KW-1185">Reference proteome</keyword>
<feature type="transmembrane region" description="Helical" evidence="5">
    <location>
        <begin position="114"/>
        <end position="135"/>
    </location>
</feature>
<feature type="transmembrane region" description="Helical" evidence="5">
    <location>
        <begin position="348"/>
        <end position="366"/>
    </location>
</feature>
<comment type="caution">
    <text evidence="6">The sequence shown here is derived from an EMBL/GenBank/DDBJ whole genome shotgun (WGS) entry which is preliminary data.</text>
</comment>
<keyword evidence="2 5" id="KW-0812">Transmembrane</keyword>
<proteinExistence type="predicted"/>
<feature type="transmembrane region" description="Helical" evidence="5">
    <location>
        <begin position="262"/>
        <end position="291"/>
    </location>
</feature>
<evidence type="ECO:0000256" key="2">
    <source>
        <dbReference type="ARBA" id="ARBA00022692"/>
    </source>
</evidence>
<dbReference type="InterPro" id="IPR038665">
    <property type="entry name" value="Voltage-dep_anion_channel_sf"/>
</dbReference>
<organism evidence="6 7">
    <name type="scientific">Puccinia graminis f. sp. tritici</name>
    <dbReference type="NCBI Taxonomy" id="56615"/>
    <lineage>
        <taxon>Eukaryota</taxon>
        <taxon>Fungi</taxon>
        <taxon>Dikarya</taxon>
        <taxon>Basidiomycota</taxon>
        <taxon>Pucciniomycotina</taxon>
        <taxon>Pucciniomycetes</taxon>
        <taxon>Pucciniales</taxon>
        <taxon>Pucciniaceae</taxon>
        <taxon>Puccinia</taxon>
    </lineage>
</organism>
<accession>A0A5B0MTQ6</accession>
<feature type="transmembrane region" description="Helical" evidence="5">
    <location>
        <begin position="197"/>
        <end position="219"/>
    </location>
</feature>
<sequence>MTADNPNSLGSRAHQRMSRINRRISVLPVPTVSNFSKRIHGITWQAYPVGLGTATAYILLANLKPHPQFLTHIEIGLFILEIIVFCLTTGLLVVQAVLYPRQFKRVALDPNKNSFIPTCVLVFATIIIGTVNYFFTKIDCFIDINVFNLRLIATRVCNFFKVSTLMEESRWSILTLWLALYVYFSVPIGITADELIIFFWIYVTVAILVAFTVLTIWFSSPRNPTAAMTPAWAFPVFPLLLTGVVTFNVLRIVPLTDPRAVSIFITGLFMFGAGAFMCIFYLAIFLLRIMTTGFLDGHQANGAFIAAGPPGFSAGCVFVGTMLTGCSAVLFIMAAIPYWTRLHKHLNEILGCWATTFPNIGLILSLKFLGETFDSKVFIVFQTGLTIMVFSVYLIVLFLTILAIWKGLVLMSDDKSVYLDNIGLSDEKRDLEKGGHGSAHEPAHKH</sequence>
<dbReference type="InterPro" id="IPR030185">
    <property type="entry name" value="Mae1"/>
</dbReference>
<feature type="transmembrane region" description="Helical" evidence="5">
    <location>
        <begin position="311"/>
        <end position="336"/>
    </location>
</feature>